<keyword evidence="4" id="KW-1185">Reference proteome</keyword>
<evidence type="ECO:0000256" key="1">
    <source>
        <dbReference type="SAM" id="MobiDB-lite"/>
    </source>
</evidence>
<proteinExistence type="predicted"/>
<reference evidence="3 4" key="1">
    <citation type="journal article" date="2023" name="Commun. Biol.">
        <title>Genome analysis of Parmales, the sister group of diatoms, reveals the evolutionary specialization of diatoms from phago-mixotrophs to photoautotrophs.</title>
        <authorList>
            <person name="Ban H."/>
            <person name="Sato S."/>
            <person name="Yoshikawa S."/>
            <person name="Yamada K."/>
            <person name="Nakamura Y."/>
            <person name="Ichinomiya M."/>
            <person name="Sato N."/>
            <person name="Blanc-Mathieu R."/>
            <person name="Endo H."/>
            <person name="Kuwata A."/>
            <person name="Ogata H."/>
        </authorList>
    </citation>
    <scope>NUCLEOTIDE SEQUENCE [LARGE SCALE GENOMIC DNA]</scope>
</reference>
<accession>A0ABQ6M6L6</accession>
<protein>
    <recommendedName>
        <fullName evidence="2">DUF5745 domain-containing protein</fullName>
    </recommendedName>
</protein>
<dbReference type="InterPro" id="IPR044039">
    <property type="entry name" value="DUF5745"/>
</dbReference>
<dbReference type="EMBL" id="BRYB01000016">
    <property type="protein sequence ID" value="GMI20547.1"/>
    <property type="molecule type" value="Genomic_DNA"/>
</dbReference>
<dbReference type="Proteomes" id="UP001165060">
    <property type="component" value="Unassembled WGS sequence"/>
</dbReference>
<dbReference type="PANTHER" id="PTHR22545:SF0">
    <property type="entry name" value="CENTROSOMAL PROTEIN OF 95 KDA"/>
    <property type="match status" value="1"/>
</dbReference>
<evidence type="ECO:0000259" key="2">
    <source>
        <dbReference type="Pfam" id="PF19016"/>
    </source>
</evidence>
<feature type="domain" description="DUF5745" evidence="2">
    <location>
        <begin position="62"/>
        <end position="118"/>
    </location>
</feature>
<organism evidence="3 4">
    <name type="scientific">Tetraparma gracilis</name>
    <dbReference type="NCBI Taxonomy" id="2962635"/>
    <lineage>
        <taxon>Eukaryota</taxon>
        <taxon>Sar</taxon>
        <taxon>Stramenopiles</taxon>
        <taxon>Ochrophyta</taxon>
        <taxon>Bolidophyceae</taxon>
        <taxon>Parmales</taxon>
        <taxon>Triparmaceae</taxon>
        <taxon>Tetraparma</taxon>
    </lineage>
</organism>
<dbReference type="PANTHER" id="PTHR22545">
    <property type="entry name" value="CENTROSOMAL PROTEIN OF 95 KDA"/>
    <property type="match status" value="1"/>
</dbReference>
<dbReference type="Pfam" id="PF19016">
    <property type="entry name" value="DUF5745"/>
    <property type="match status" value="1"/>
</dbReference>
<dbReference type="InterPro" id="IPR026619">
    <property type="entry name" value="CEP95"/>
</dbReference>
<comment type="caution">
    <text evidence="3">The sequence shown here is derived from an EMBL/GenBank/DDBJ whole genome shotgun (WGS) entry which is preliminary data.</text>
</comment>
<name>A0ABQ6M6L6_9STRA</name>
<feature type="non-terminal residue" evidence="3">
    <location>
        <position position="161"/>
    </location>
</feature>
<sequence>MKSGAGDSVPPEHTLLKNTNNLLKSVGVATKPITSYSTLRESASSMFCAIFEAMFQVRLKGIVRKPSHSKDYEHNAQAVIDALSTSILNMDLSHISGASIVKGDASAIMNLVDIFVGISEVWLKKRFQNDALTRTRMAGKMQAERPKTAGGKGKKKKKGPQ</sequence>
<gene>
    <name evidence="3" type="ORF">TeGR_g13519</name>
</gene>
<feature type="compositionally biased region" description="Basic residues" evidence="1">
    <location>
        <begin position="152"/>
        <end position="161"/>
    </location>
</feature>
<evidence type="ECO:0000313" key="4">
    <source>
        <dbReference type="Proteomes" id="UP001165060"/>
    </source>
</evidence>
<evidence type="ECO:0000313" key="3">
    <source>
        <dbReference type="EMBL" id="GMI20547.1"/>
    </source>
</evidence>
<feature type="region of interest" description="Disordered" evidence="1">
    <location>
        <begin position="136"/>
        <end position="161"/>
    </location>
</feature>